<accession>A0A1W2BVW1</accession>
<dbReference type="InterPro" id="IPR016039">
    <property type="entry name" value="Thiolase-like"/>
</dbReference>
<dbReference type="HAMAP" id="MF_01815">
    <property type="entry name" value="FabH"/>
    <property type="match status" value="1"/>
</dbReference>
<dbReference type="Pfam" id="PF08541">
    <property type="entry name" value="ACP_syn_III_C"/>
    <property type="match status" value="1"/>
</dbReference>
<feature type="active site" evidence="13">
    <location>
        <position position="286"/>
    </location>
</feature>
<evidence type="ECO:0000256" key="12">
    <source>
        <dbReference type="ARBA" id="ARBA00051096"/>
    </source>
</evidence>
<evidence type="ECO:0000259" key="15">
    <source>
        <dbReference type="Pfam" id="PF08545"/>
    </source>
</evidence>
<dbReference type="GO" id="GO:0005737">
    <property type="term" value="C:cytoplasm"/>
    <property type="evidence" value="ECO:0007669"/>
    <property type="project" value="UniProtKB-SubCell"/>
</dbReference>
<keyword evidence="8 13" id="KW-0443">Lipid metabolism</keyword>
<dbReference type="UniPathway" id="UPA00094"/>
<name>A0A1W2BVW1_9SPHI</name>
<dbReference type="STRING" id="151894.SAMN04488524_2667"/>
<keyword evidence="5 13" id="KW-0444">Lipid biosynthesis</keyword>
<dbReference type="SUPFAM" id="SSF53901">
    <property type="entry name" value="Thiolase-like"/>
    <property type="match status" value="1"/>
</dbReference>
<evidence type="ECO:0000256" key="3">
    <source>
        <dbReference type="ARBA" id="ARBA00012333"/>
    </source>
</evidence>
<feature type="active site" evidence="13">
    <location>
        <position position="256"/>
    </location>
</feature>
<dbReference type="OrthoDB" id="9815506at2"/>
<feature type="domain" description="Beta-ketoacyl-[acyl-carrier-protein] synthase III N-terminal" evidence="15">
    <location>
        <begin position="110"/>
        <end position="188"/>
    </location>
</feature>
<dbReference type="GO" id="GO:0004315">
    <property type="term" value="F:3-oxoacyl-[acyl-carrier-protein] synthase activity"/>
    <property type="evidence" value="ECO:0007669"/>
    <property type="project" value="InterPro"/>
</dbReference>
<keyword evidence="17" id="KW-1185">Reference proteome</keyword>
<comment type="similarity">
    <text evidence="2 13">Belongs to the thiolase-like superfamily. FabH family.</text>
</comment>
<evidence type="ECO:0000259" key="14">
    <source>
        <dbReference type="Pfam" id="PF08541"/>
    </source>
</evidence>
<keyword evidence="4 13" id="KW-0963">Cytoplasm</keyword>
<evidence type="ECO:0000256" key="4">
    <source>
        <dbReference type="ARBA" id="ARBA00022490"/>
    </source>
</evidence>
<evidence type="ECO:0000256" key="2">
    <source>
        <dbReference type="ARBA" id="ARBA00008642"/>
    </source>
</evidence>
<proteinExistence type="inferred from homology"/>
<evidence type="ECO:0000256" key="13">
    <source>
        <dbReference type="HAMAP-Rule" id="MF_01815"/>
    </source>
</evidence>
<dbReference type="GO" id="GO:0044550">
    <property type="term" value="P:secondary metabolite biosynthetic process"/>
    <property type="evidence" value="ECO:0007669"/>
    <property type="project" value="TreeGrafter"/>
</dbReference>
<comment type="pathway">
    <text evidence="1 13">Lipid metabolism; fatty acid biosynthesis.</text>
</comment>
<gene>
    <name evidence="13" type="primary">fabH</name>
    <name evidence="16" type="ORF">SAMN04488524_2667</name>
</gene>
<evidence type="ECO:0000256" key="5">
    <source>
        <dbReference type="ARBA" id="ARBA00022516"/>
    </source>
</evidence>
<comment type="subcellular location">
    <subcellularLocation>
        <location evidence="13">Cytoplasm</location>
    </subcellularLocation>
</comment>
<dbReference type="InterPro" id="IPR004655">
    <property type="entry name" value="FabH"/>
</dbReference>
<dbReference type="RefSeq" id="WP_084239298.1">
    <property type="nucleotide sequence ID" value="NZ_FWXT01000001.1"/>
</dbReference>
<dbReference type="NCBIfam" id="NF006829">
    <property type="entry name" value="PRK09352.1"/>
    <property type="match status" value="1"/>
</dbReference>
<keyword evidence="10 13" id="KW-0511">Multifunctional enzyme</keyword>
<evidence type="ECO:0000313" key="17">
    <source>
        <dbReference type="Proteomes" id="UP000192756"/>
    </source>
</evidence>
<dbReference type="GO" id="GO:0006633">
    <property type="term" value="P:fatty acid biosynthetic process"/>
    <property type="evidence" value="ECO:0007669"/>
    <property type="project" value="UniProtKB-UniRule"/>
</dbReference>
<dbReference type="Proteomes" id="UP000192756">
    <property type="component" value="Unassembled WGS sequence"/>
</dbReference>
<dbReference type="InterPro" id="IPR013747">
    <property type="entry name" value="ACP_syn_III_C"/>
</dbReference>
<keyword evidence="7 13" id="KW-0276">Fatty acid metabolism</keyword>
<evidence type="ECO:0000256" key="6">
    <source>
        <dbReference type="ARBA" id="ARBA00022679"/>
    </source>
</evidence>
<sequence length="329" mass="35807">MNKIHAAITAVHGYVPDYVLTNKELESIVDTTDEWITSRTGIKERRILKGEGLGTSDMAVHAVNGLLKKRGISAEEIELIIFCTTTPDMPFPASANILADKIGAKNAWGYDLQAACSGFIFGLSTASQFIESGKHKKVLVVGGDKMSSIINYQDRTTCIIFGDGCGAVLLEPNEEGLGVMDSILRTDGSGKQFLHQKAGGSARPATHETIDNNEHVVYQEGQAVFKFAVTNMADVAAEIMERNSLTSEAVTWLVPHQANKRIIDATASRMGVGSEKVMINIQRYGNTTNGTIPLCLWEWENQLKKGDNVILAAFGGGFTWGSVYLKWAY</sequence>
<reference evidence="17" key="1">
    <citation type="submission" date="2017-04" db="EMBL/GenBank/DDBJ databases">
        <authorList>
            <person name="Varghese N."/>
            <person name="Submissions S."/>
        </authorList>
    </citation>
    <scope>NUCLEOTIDE SEQUENCE [LARGE SCALE GENOMIC DNA]</scope>
    <source>
        <strain evidence="17">DSM 12126</strain>
    </source>
</reference>
<keyword evidence="6 13" id="KW-0808">Transferase</keyword>
<comment type="domain">
    <text evidence="13">The last Arg residue of the ACP-binding site is essential for the weak association between ACP/AcpP and FabH.</text>
</comment>
<dbReference type="FunFam" id="3.40.47.10:FF:000004">
    <property type="entry name" value="3-oxoacyl-[acyl-carrier-protein] synthase 3"/>
    <property type="match status" value="1"/>
</dbReference>
<feature type="domain" description="Beta-ketoacyl-[acyl-carrier-protein] synthase III C-terminal" evidence="14">
    <location>
        <begin position="240"/>
        <end position="327"/>
    </location>
</feature>
<comment type="function">
    <text evidence="13">Catalyzes the condensation reaction of fatty acid synthesis by the addition to an acyl acceptor of two carbons from malonyl-ACP. Catalyzes the first condensation reaction which initiates fatty acid synthesis and may therefore play a role in governing the total rate of fatty acid production. Possesses both acetoacetyl-ACP synthase and acetyl transacylase activities. Its substrate specificity determines the biosynthesis of branched-chain and/or straight-chain of fatty acids.</text>
</comment>
<dbReference type="PANTHER" id="PTHR34069">
    <property type="entry name" value="3-OXOACYL-[ACYL-CARRIER-PROTEIN] SYNTHASE 3"/>
    <property type="match status" value="1"/>
</dbReference>
<evidence type="ECO:0000256" key="9">
    <source>
        <dbReference type="ARBA" id="ARBA00023160"/>
    </source>
</evidence>
<evidence type="ECO:0000256" key="10">
    <source>
        <dbReference type="ARBA" id="ARBA00023268"/>
    </source>
</evidence>
<evidence type="ECO:0000256" key="8">
    <source>
        <dbReference type="ARBA" id="ARBA00023098"/>
    </source>
</evidence>
<dbReference type="GO" id="GO:0033818">
    <property type="term" value="F:beta-ketoacyl-acyl-carrier-protein synthase III activity"/>
    <property type="evidence" value="ECO:0007669"/>
    <property type="project" value="UniProtKB-UniRule"/>
</dbReference>
<dbReference type="Gene3D" id="3.40.47.10">
    <property type="match status" value="1"/>
</dbReference>
<evidence type="ECO:0000313" key="16">
    <source>
        <dbReference type="EMBL" id="SMC76884.1"/>
    </source>
</evidence>
<evidence type="ECO:0000256" key="7">
    <source>
        <dbReference type="ARBA" id="ARBA00022832"/>
    </source>
</evidence>
<keyword evidence="9 13" id="KW-0275">Fatty acid biosynthesis</keyword>
<dbReference type="InterPro" id="IPR013751">
    <property type="entry name" value="ACP_syn_III_N"/>
</dbReference>
<keyword evidence="11 13" id="KW-0012">Acyltransferase</keyword>
<comment type="subunit">
    <text evidence="13">Homodimer.</text>
</comment>
<feature type="region of interest" description="ACP-binding" evidence="13">
    <location>
        <begin position="257"/>
        <end position="261"/>
    </location>
</feature>
<dbReference type="EC" id="2.3.1.180" evidence="3 13"/>
<dbReference type="NCBIfam" id="TIGR00747">
    <property type="entry name" value="fabH"/>
    <property type="match status" value="1"/>
</dbReference>
<feature type="active site" evidence="13">
    <location>
        <position position="116"/>
    </location>
</feature>
<organism evidence="16 17">
    <name type="scientific">Pedobacter africanus</name>
    <dbReference type="NCBI Taxonomy" id="151894"/>
    <lineage>
        <taxon>Bacteria</taxon>
        <taxon>Pseudomonadati</taxon>
        <taxon>Bacteroidota</taxon>
        <taxon>Sphingobacteriia</taxon>
        <taxon>Sphingobacteriales</taxon>
        <taxon>Sphingobacteriaceae</taxon>
        <taxon>Pedobacter</taxon>
    </lineage>
</organism>
<dbReference type="PANTHER" id="PTHR34069:SF2">
    <property type="entry name" value="BETA-KETOACYL-[ACYL-CARRIER-PROTEIN] SYNTHASE III"/>
    <property type="match status" value="1"/>
</dbReference>
<comment type="catalytic activity">
    <reaction evidence="12">
        <text>malonyl-[ACP] + acetyl-CoA + H(+) = 3-oxobutanoyl-[ACP] + CO2 + CoA</text>
        <dbReference type="Rhea" id="RHEA:12080"/>
        <dbReference type="Rhea" id="RHEA-COMP:9623"/>
        <dbReference type="Rhea" id="RHEA-COMP:9625"/>
        <dbReference type="ChEBI" id="CHEBI:15378"/>
        <dbReference type="ChEBI" id="CHEBI:16526"/>
        <dbReference type="ChEBI" id="CHEBI:57287"/>
        <dbReference type="ChEBI" id="CHEBI:57288"/>
        <dbReference type="ChEBI" id="CHEBI:78449"/>
        <dbReference type="ChEBI" id="CHEBI:78450"/>
        <dbReference type="EC" id="2.3.1.180"/>
    </reaction>
    <physiologicalReaction direction="left-to-right" evidence="12">
        <dbReference type="Rhea" id="RHEA:12081"/>
    </physiologicalReaction>
</comment>
<dbReference type="CDD" id="cd00830">
    <property type="entry name" value="KAS_III"/>
    <property type="match status" value="1"/>
</dbReference>
<evidence type="ECO:0000256" key="11">
    <source>
        <dbReference type="ARBA" id="ARBA00023315"/>
    </source>
</evidence>
<dbReference type="AlphaFoldDB" id="A0A1W2BVW1"/>
<evidence type="ECO:0000256" key="1">
    <source>
        <dbReference type="ARBA" id="ARBA00005194"/>
    </source>
</evidence>
<dbReference type="EMBL" id="FWXT01000001">
    <property type="protein sequence ID" value="SMC76884.1"/>
    <property type="molecule type" value="Genomic_DNA"/>
</dbReference>
<dbReference type="Pfam" id="PF08545">
    <property type="entry name" value="ACP_syn_III"/>
    <property type="match status" value="1"/>
</dbReference>
<protein>
    <recommendedName>
        <fullName evidence="3 13">Beta-ketoacyl-[acyl-carrier-protein] synthase III</fullName>
        <shortName evidence="13">Beta-ketoacyl-ACP synthase III</shortName>
        <shortName evidence="13">KAS III</shortName>
        <ecNumber evidence="3 13">2.3.1.180</ecNumber>
    </recommendedName>
    <alternativeName>
        <fullName evidence="13">3-oxoacyl-[acyl-carrier-protein] synthase 3</fullName>
    </alternativeName>
    <alternativeName>
        <fullName evidence="13">3-oxoacyl-[acyl-carrier-protein] synthase III</fullName>
    </alternativeName>
</protein>